<reference evidence="3" key="3">
    <citation type="submission" date="2022-06" db="UniProtKB">
        <authorList>
            <consortium name="EnsemblPlants"/>
        </authorList>
    </citation>
    <scope>IDENTIFICATION</scope>
</reference>
<feature type="domain" description="DUF659" evidence="1">
    <location>
        <begin position="3"/>
        <end position="123"/>
    </location>
</feature>
<dbReference type="InterPro" id="IPR008906">
    <property type="entry name" value="HATC_C_dom"/>
</dbReference>
<dbReference type="Gramene" id="TuG1812G0200001001.01.T01">
    <property type="protein sequence ID" value="TuG1812G0200001001.01.T01"/>
    <property type="gene ID" value="TuG1812G0200001001.01"/>
</dbReference>
<evidence type="ECO:0000313" key="3">
    <source>
        <dbReference type="EnsemblPlants" id="TuG1812G0200001001.01.T01"/>
    </source>
</evidence>
<evidence type="ECO:0000259" key="1">
    <source>
        <dbReference type="Pfam" id="PF04937"/>
    </source>
</evidence>
<proteinExistence type="predicted"/>
<dbReference type="SUPFAM" id="SSF53098">
    <property type="entry name" value="Ribonuclease H-like"/>
    <property type="match status" value="1"/>
</dbReference>
<reference evidence="4" key="1">
    <citation type="journal article" date="2013" name="Nature">
        <title>Draft genome of the wheat A-genome progenitor Triticum urartu.</title>
        <authorList>
            <person name="Ling H.Q."/>
            <person name="Zhao S."/>
            <person name="Liu D."/>
            <person name="Wang J."/>
            <person name="Sun H."/>
            <person name="Zhang C."/>
            <person name="Fan H."/>
            <person name="Li D."/>
            <person name="Dong L."/>
            <person name="Tao Y."/>
            <person name="Gao C."/>
            <person name="Wu H."/>
            <person name="Li Y."/>
            <person name="Cui Y."/>
            <person name="Guo X."/>
            <person name="Zheng S."/>
            <person name="Wang B."/>
            <person name="Yu K."/>
            <person name="Liang Q."/>
            <person name="Yang W."/>
            <person name="Lou X."/>
            <person name="Chen J."/>
            <person name="Feng M."/>
            <person name="Jian J."/>
            <person name="Zhang X."/>
            <person name="Luo G."/>
            <person name="Jiang Y."/>
            <person name="Liu J."/>
            <person name="Wang Z."/>
            <person name="Sha Y."/>
            <person name="Zhang B."/>
            <person name="Wu H."/>
            <person name="Tang D."/>
            <person name="Shen Q."/>
            <person name="Xue P."/>
            <person name="Zou S."/>
            <person name="Wang X."/>
            <person name="Liu X."/>
            <person name="Wang F."/>
            <person name="Yang Y."/>
            <person name="An X."/>
            <person name="Dong Z."/>
            <person name="Zhang K."/>
            <person name="Zhang X."/>
            <person name="Luo M.C."/>
            <person name="Dvorak J."/>
            <person name="Tong Y."/>
            <person name="Wang J."/>
            <person name="Yang H."/>
            <person name="Li Z."/>
            <person name="Wang D."/>
            <person name="Zhang A."/>
            <person name="Wang J."/>
        </authorList>
    </citation>
    <scope>NUCLEOTIDE SEQUENCE</scope>
    <source>
        <strain evidence="4">cv. G1812</strain>
    </source>
</reference>
<sequence length="503" mass="57807">MHIDKLLEHVKSTWIERGVTICADGWSDPARRPLINFVAISEKAPVFVKAENCEGDMKSKEYIYEKLKSVIEEVGRHNVVQVITDNAPNCRGAGLLVQAEYDNIYWTPCVVHTLNLALKNICEPKQRTLEVEAFYQFEFIAIVKNEASMIKNFIMNHGMRLSMFNEFSHLKLLAIAETRFASVVIMLRRFVLVKNAPQSMVISPQWDIYKDDSEAANVVKEKILSDVWWSKVEYILKIIEPLHEMIRVADMDNPCLHLVYEMWDSMIEKVKKAIYEREERNLNDHEESPLFKQVHKVLIARWTKGNNPLHCMAHSLNPRYYSAKWLAAGEGRVPPHKDLEVTAMRNKCMKKFFPIAEDLARAREEFSRFSTCSEEFNDHDSINDRWVGSAMSWWTNHGVSIPLLQSLAIKLVSQPASSSCCERNWSTYGFIHSVGRSKLTPQRAEDMVFCHSNLRLLSRRSEAYKKGETLMWDVGGDSHETLTGVGVLEVANLSLDEPELQGI</sequence>
<dbReference type="Pfam" id="PF04937">
    <property type="entry name" value="DUF659"/>
    <property type="match status" value="1"/>
</dbReference>
<dbReference type="AlphaFoldDB" id="A0A8R7PA78"/>
<keyword evidence="4" id="KW-1185">Reference proteome</keyword>
<dbReference type="PANTHER" id="PTHR32166">
    <property type="entry name" value="OSJNBA0013A04.12 PROTEIN"/>
    <property type="match status" value="1"/>
</dbReference>
<name>A0A8R7PA78_TRIUA</name>
<feature type="domain" description="HAT C-terminal dimerisation" evidence="2">
    <location>
        <begin position="390"/>
        <end position="454"/>
    </location>
</feature>
<reference evidence="3" key="2">
    <citation type="submission" date="2018-03" db="EMBL/GenBank/DDBJ databases">
        <title>The Triticum urartu genome reveals the dynamic nature of wheat genome evolution.</title>
        <authorList>
            <person name="Ling H."/>
            <person name="Ma B."/>
            <person name="Shi X."/>
            <person name="Liu H."/>
            <person name="Dong L."/>
            <person name="Sun H."/>
            <person name="Cao Y."/>
            <person name="Gao Q."/>
            <person name="Zheng S."/>
            <person name="Li Y."/>
            <person name="Yu Y."/>
            <person name="Du H."/>
            <person name="Qi M."/>
            <person name="Li Y."/>
            <person name="Yu H."/>
            <person name="Cui Y."/>
            <person name="Wang N."/>
            <person name="Chen C."/>
            <person name="Wu H."/>
            <person name="Zhao Y."/>
            <person name="Zhang J."/>
            <person name="Li Y."/>
            <person name="Zhou W."/>
            <person name="Zhang B."/>
            <person name="Hu W."/>
            <person name="Eijk M."/>
            <person name="Tang J."/>
            <person name="Witsenboer H."/>
            <person name="Zhao S."/>
            <person name="Li Z."/>
            <person name="Zhang A."/>
            <person name="Wang D."/>
            <person name="Liang C."/>
        </authorList>
    </citation>
    <scope>NUCLEOTIDE SEQUENCE [LARGE SCALE GENOMIC DNA]</scope>
    <source>
        <strain evidence="3">cv. G1812</strain>
    </source>
</reference>
<dbReference type="InterPro" id="IPR012337">
    <property type="entry name" value="RNaseH-like_sf"/>
</dbReference>
<protein>
    <recommendedName>
        <fullName evidence="5">DUF659 domain-containing protein</fullName>
    </recommendedName>
</protein>
<evidence type="ECO:0000313" key="4">
    <source>
        <dbReference type="Proteomes" id="UP000015106"/>
    </source>
</evidence>
<dbReference type="GO" id="GO:0046983">
    <property type="term" value="F:protein dimerization activity"/>
    <property type="evidence" value="ECO:0007669"/>
    <property type="project" value="InterPro"/>
</dbReference>
<organism evidence="3 4">
    <name type="scientific">Triticum urartu</name>
    <name type="common">Red wild einkorn</name>
    <name type="synonym">Crithodium urartu</name>
    <dbReference type="NCBI Taxonomy" id="4572"/>
    <lineage>
        <taxon>Eukaryota</taxon>
        <taxon>Viridiplantae</taxon>
        <taxon>Streptophyta</taxon>
        <taxon>Embryophyta</taxon>
        <taxon>Tracheophyta</taxon>
        <taxon>Spermatophyta</taxon>
        <taxon>Magnoliopsida</taxon>
        <taxon>Liliopsida</taxon>
        <taxon>Poales</taxon>
        <taxon>Poaceae</taxon>
        <taxon>BOP clade</taxon>
        <taxon>Pooideae</taxon>
        <taxon>Triticodae</taxon>
        <taxon>Triticeae</taxon>
        <taxon>Triticinae</taxon>
        <taxon>Triticum</taxon>
    </lineage>
</organism>
<evidence type="ECO:0008006" key="5">
    <source>
        <dbReference type="Google" id="ProtNLM"/>
    </source>
</evidence>
<dbReference type="Pfam" id="PF05699">
    <property type="entry name" value="Dimer_Tnp_hAT"/>
    <property type="match status" value="1"/>
</dbReference>
<dbReference type="EnsemblPlants" id="TuG1812G0200001001.01.T01">
    <property type="protein sequence ID" value="TuG1812G0200001001.01.T01"/>
    <property type="gene ID" value="TuG1812G0200001001.01"/>
</dbReference>
<dbReference type="InterPro" id="IPR007021">
    <property type="entry name" value="DUF659"/>
</dbReference>
<dbReference type="PANTHER" id="PTHR32166:SF81">
    <property type="entry name" value="OS06G0658400 PROTEIN"/>
    <property type="match status" value="1"/>
</dbReference>
<evidence type="ECO:0000259" key="2">
    <source>
        <dbReference type="Pfam" id="PF05699"/>
    </source>
</evidence>
<accession>A0A8R7PA78</accession>
<dbReference type="Proteomes" id="UP000015106">
    <property type="component" value="Chromosome 2"/>
</dbReference>